<reference evidence="5" key="1">
    <citation type="journal article" date="2019" name="Gigascience">
        <title>De novo genome assembly of the endangered Acer yangbiense, a plant species with extremely small populations endemic to Yunnan Province, China.</title>
        <authorList>
            <person name="Yang J."/>
            <person name="Wariss H.M."/>
            <person name="Tao L."/>
            <person name="Zhang R."/>
            <person name="Yun Q."/>
            <person name="Hollingsworth P."/>
            <person name="Dao Z."/>
            <person name="Luo G."/>
            <person name="Guo H."/>
            <person name="Ma Y."/>
            <person name="Sun W."/>
        </authorList>
    </citation>
    <scope>NUCLEOTIDE SEQUENCE [LARGE SCALE GENOMIC DNA]</scope>
    <source>
        <strain evidence="5">cv. Malutang</strain>
    </source>
</reference>
<dbReference type="InterPro" id="IPR002110">
    <property type="entry name" value="Ankyrin_rpt"/>
</dbReference>
<feature type="transmembrane region" description="Helical" evidence="3">
    <location>
        <begin position="482"/>
        <end position="508"/>
    </location>
</feature>
<evidence type="ECO:0000313" key="5">
    <source>
        <dbReference type="Proteomes" id="UP000323000"/>
    </source>
</evidence>
<feature type="compositionally biased region" description="Polar residues" evidence="2">
    <location>
        <begin position="30"/>
        <end position="74"/>
    </location>
</feature>
<dbReference type="EMBL" id="VAHF01000002">
    <property type="protein sequence ID" value="TXG68625.1"/>
    <property type="molecule type" value="Genomic_DNA"/>
</dbReference>
<dbReference type="OrthoDB" id="1925304at2759"/>
<feature type="region of interest" description="Disordered" evidence="2">
    <location>
        <begin position="1"/>
        <end position="100"/>
    </location>
</feature>
<evidence type="ECO:0000256" key="2">
    <source>
        <dbReference type="SAM" id="MobiDB-lite"/>
    </source>
</evidence>
<dbReference type="InterPro" id="IPR036770">
    <property type="entry name" value="Ankyrin_rpt-contain_sf"/>
</dbReference>
<sequence length="631" mass="70060">MFQQQAESEGVQPNHSNNMPNSISEEPINQLPSNLGGSAHQSQLFYMQSSSEEPINQLPSNLGGSSHQSDQFFESESEPKISGGGVQPNVNPGGSAHQQQLTEAQIAANYEIGTAEHLKYYQSLHNAAKRGDWESAKSFIEMDPNALTARITVDSKTVWHVAALCDQWEFILKLLELGSSPESIAVQDKIGNTVLHYVAQDGSLKTAKALVQKNADLPQIGINIRVPPLLNSIWSESKELVWYLSSMTGVDLPLDSTTFILRTLILSGYHGQLGSWYFNHGLSLSIDDQALKSIVLVAVLSSGLVLQWIKRLLWKAIVQLAPSINMVRDAKLKHECAVVLVNHVRTQLSNMSFQEIEAFLTNPKSNILESAIKCGIEEIVMTLLLQFPDLINVQVLPFRNILQAAIEYRQENIVNVIKEISTTTTKRLGSNFIESKGVTLHLAGKLAPAFKLFSVSGAALQMQRELQWFKLDDFLESLPKKLIIGLGSLFIAIAALIIAFGATLTIVLNERWHWVFVPITLVASFPVAIFVKLQLPLFIQMARYLAAQRGDWKTAKSFIDHDPNALTAQITAYSQTALHVAAFCSQWGFVLKLLELLSPESITMQDEVLSPSLRCNRWKLKNCYCIGCKEQ</sequence>
<organism evidence="4 5">
    <name type="scientific">Acer yangbiense</name>
    <dbReference type="NCBI Taxonomy" id="1000413"/>
    <lineage>
        <taxon>Eukaryota</taxon>
        <taxon>Viridiplantae</taxon>
        <taxon>Streptophyta</taxon>
        <taxon>Embryophyta</taxon>
        <taxon>Tracheophyta</taxon>
        <taxon>Spermatophyta</taxon>
        <taxon>Magnoliopsida</taxon>
        <taxon>eudicotyledons</taxon>
        <taxon>Gunneridae</taxon>
        <taxon>Pentapetalae</taxon>
        <taxon>rosids</taxon>
        <taxon>malvids</taxon>
        <taxon>Sapindales</taxon>
        <taxon>Sapindaceae</taxon>
        <taxon>Hippocastanoideae</taxon>
        <taxon>Acereae</taxon>
        <taxon>Acer</taxon>
    </lineage>
</organism>
<keyword evidence="1" id="KW-0040">ANK repeat</keyword>
<feature type="repeat" description="ANK" evidence="1">
    <location>
        <begin position="190"/>
        <end position="217"/>
    </location>
</feature>
<gene>
    <name evidence="4" type="ORF">EZV62_003560</name>
</gene>
<dbReference type="PANTHER" id="PTHR24177:SF365">
    <property type="entry name" value="ANKYRIN REPEAT-CONTAINING PROTEIN NPR4-LIKE ISOFORM X1"/>
    <property type="match status" value="1"/>
</dbReference>
<dbReference type="Pfam" id="PF12796">
    <property type="entry name" value="Ank_2"/>
    <property type="match status" value="1"/>
</dbReference>
<dbReference type="SUPFAM" id="SSF48403">
    <property type="entry name" value="Ankyrin repeat"/>
    <property type="match status" value="1"/>
</dbReference>
<dbReference type="AlphaFoldDB" id="A0A5C7IHR4"/>
<dbReference type="SMART" id="SM00248">
    <property type="entry name" value="ANK"/>
    <property type="match status" value="4"/>
</dbReference>
<evidence type="ECO:0000256" key="3">
    <source>
        <dbReference type="SAM" id="Phobius"/>
    </source>
</evidence>
<dbReference type="PROSITE" id="PS50297">
    <property type="entry name" value="ANK_REP_REGION"/>
    <property type="match status" value="1"/>
</dbReference>
<keyword evidence="3" id="KW-0472">Membrane</keyword>
<name>A0A5C7IHR4_9ROSI</name>
<dbReference type="Proteomes" id="UP000323000">
    <property type="component" value="Chromosome 2"/>
</dbReference>
<keyword evidence="3" id="KW-1133">Transmembrane helix</keyword>
<accession>A0A5C7IHR4</accession>
<evidence type="ECO:0000256" key="1">
    <source>
        <dbReference type="PROSITE-ProRule" id="PRU00023"/>
    </source>
</evidence>
<feature type="compositionally biased region" description="Polar residues" evidence="2">
    <location>
        <begin position="1"/>
        <end position="24"/>
    </location>
</feature>
<keyword evidence="5" id="KW-1185">Reference proteome</keyword>
<keyword evidence="3" id="KW-0812">Transmembrane</keyword>
<proteinExistence type="predicted"/>
<feature type="transmembrane region" description="Helical" evidence="3">
    <location>
        <begin position="514"/>
        <end position="533"/>
    </location>
</feature>
<dbReference type="GO" id="GO:0016020">
    <property type="term" value="C:membrane"/>
    <property type="evidence" value="ECO:0007669"/>
    <property type="project" value="TreeGrafter"/>
</dbReference>
<evidence type="ECO:0000313" key="4">
    <source>
        <dbReference type="EMBL" id="TXG68625.1"/>
    </source>
</evidence>
<comment type="caution">
    <text evidence="4">The sequence shown here is derived from an EMBL/GenBank/DDBJ whole genome shotgun (WGS) entry which is preliminary data.</text>
</comment>
<protein>
    <submittedName>
        <fullName evidence="4">Uncharacterized protein</fullName>
    </submittedName>
</protein>
<dbReference type="PROSITE" id="PS50088">
    <property type="entry name" value="ANK_REPEAT"/>
    <property type="match status" value="1"/>
</dbReference>
<dbReference type="Gene3D" id="1.25.40.20">
    <property type="entry name" value="Ankyrin repeat-containing domain"/>
    <property type="match status" value="1"/>
</dbReference>
<dbReference type="PANTHER" id="PTHR24177">
    <property type="entry name" value="CASKIN"/>
    <property type="match status" value="1"/>
</dbReference>